<evidence type="ECO:0000313" key="2">
    <source>
        <dbReference type="EMBL" id="NEV61204.1"/>
    </source>
</evidence>
<dbReference type="PANTHER" id="PTHR43666">
    <property type="entry name" value="TLDD PROTEIN"/>
    <property type="match status" value="1"/>
</dbReference>
<gene>
    <name evidence="2" type="ORF">G3446_04690</name>
</gene>
<feature type="domain" description="Metalloprotease TldD/E C-terminal" evidence="1">
    <location>
        <begin position="216"/>
        <end position="437"/>
    </location>
</feature>
<evidence type="ECO:0000259" key="1">
    <source>
        <dbReference type="Pfam" id="PF19289"/>
    </source>
</evidence>
<dbReference type="Pfam" id="PF19289">
    <property type="entry name" value="PmbA_TldD_3rd"/>
    <property type="match status" value="1"/>
</dbReference>
<dbReference type="RefSeq" id="WP_164451248.1">
    <property type="nucleotide sequence ID" value="NZ_JAAIJQ010000009.1"/>
</dbReference>
<reference evidence="2 3" key="1">
    <citation type="submission" date="2020-02" db="EMBL/GenBank/DDBJ databases">
        <title>Genome sequences of Thiorhodococcus mannitoliphagus and Thiorhodococcus minor, purple sulfur photosynthetic bacteria in the gammaproteobacterial family, Chromatiaceae.</title>
        <authorList>
            <person name="Aviles F.A."/>
            <person name="Meyer T.E."/>
            <person name="Kyndt J.A."/>
        </authorList>
    </citation>
    <scope>NUCLEOTIDE SEQUENCE [LARGE SCALE GENOMIC DNA]</scope>
    <source>
        <strain evidence="2 3">DSM 11518</strain>
    </source>
</reference>
<name>A0A6M0JVW5_9GAMM</name>
<dbReference type="PANTHER" id="PTHR43666:SF1">
    <property type="entry name" value="CONSERVED PROTEIN"/>
    <property type="match status" value="1"/>
</dbReference>
<organism evidence="2 3">
    <name type="scientific">Thiorhodococcus minor</name>
    <dbReference type="NCBI Taxonomy" id="57489"/>
    <lineage>
        <taxon>Bacteria</taxon>
        <taxon>Pseudomonadati</taxon>
        <taxon>Pseudomonadota</taxon>
        <taxon>Gammaproteobacteria</taxon>
        <taxon>Chromatiales</taxon>
        <taxon>Chromatiaceae</taxon>
        <taxon>Thiorhodococcus</taxon>
    </lineage>
</organism>
<keyword evidence="3" id="KW-1185">Reference proteome</keyword>
<dbReference type="AlphaFoldDB" id="A0A6M0JVW5"/>
<dbReference type="InterPro" id="IPR036059">
    <property type="entry name" value="TldD/PmbA_sf"/>
</dbReference>
<evidence type="ECO:0000313" key="3">
    <source>
        <dbReference type="Proteomes" id="UP000483379"/>
    </source>
</evidence>
<dbReference type="SUPFAM" id="SSF111283">
    <property type="entry name" value="Putative modulator of DNA gyrase, PmbA/TldD"/>
    <property type="match status" value="1"/>
</dbReference>
<dbReference type="InterPro" id="IPR045569">
    <property type="entry name" value="Metalloprtase-TldD/E_C"/>
</dbReference>
<comment type="caution">
    <text evidence="2">The sequence shown here is derived from an EMBL/GenBank/DDBJ whole genome shotgun (WGS) entry which is preliminary data.</text>
</comment>
<proteinExistence type="predicted"/>
<accession>A0A6M0JVW5</accession>
<dbReference type="Proteomes" id="UP000483379">
    <property type="component" value="Unassembled WGS sequence"/>
</dbReference>
<sequence>MNPEAFFGLAAQINAGLQGEEILFYSLSGEASDFVRLNRNAIRQAGHVRAGSLGLTLIDGARQAEAACDLTGSPELDLVSARRLLERLRERLAFVPEDPYLHFSTQAGEGMQRVGEGLPSSEEMVGTLIGAAEGLDLVGICACGDIAEGLASSLGHAYWHQSTSFNLDWSCYLRADKAVKFGYSGFAWEPDILGAKLTELRIGLDVMARPAKVIAPGRYRAYLAPAAVQELMEMLAWGGFGLKDHRTHQTPLLKLVRGERAFSPRLTIEEQHARGLTPGFTPEGFLKPGDVPLISGGVFGHCLVDARSGKEYGEAVNAASDVPESLGVASGELPMAEAHRRLDTGLSIGNLWYCNWSDMNECRITGMTRFGTFWVEGGEVVAPVDVMRFDDSLYHLLGDRLEALTRERELILSAETYEGRSTASALLPGILVSGIDLAL</sequence>
<dbReference type="GO" id="GO:0008237">
    <property type="term" value="F:metallopeptidase activity"/>
    <property type="evidence" value="ECO:0007669"/>
    <property type="project" value="InterPro"/>
</dbReference>
<dbReference type="EMBL" id="JAAIJQ010000009">
    <property type="protein sequence ID" value="NEV61204.1"/>
    <property type="molecule type" value="Genomic_DNA"/>
</dbReference>
<protein>
    <submittedName>
        <fullName evidence="2">Peptidase</fullName>
    </submittedName>
</protein>
<dbReference type="GO" id="GO:0006508">
    <property type="term" value="P:proteolysis"/>
    <property type="evidence" value="ECO:0007669"/>
    <property type="project" value="InterPro"/>
</dbReference>